<gene>
    <name evidence="4" type="ORF">ACFQSB_31855</name>
</gene>
<dbReference type="InterPro" id="IPR002881">
    <property type="entry name" value="DUF58"/>
</dbReference>
<accession>A0ABW2PGL6</accession>
<keyword evidence="2" id="KW-0812">Transmembrane</keyword>
<keyword evidence="2" id="KW-1133">Transmembrane helix</keyword>
<sequence>MALTGRAGLIAALGAVVVLFAPRPGYAVLGLLLVLGAVVAVDLLLAGSVRPLSFHRGGERLVRLGESVTVELVVANPGRRRVRGALRDAWPPSAGAAPRHLRLDVPAGERRRLVTTLTPARRGDREAVTVTVRSLGPLGVAARQGSHQVPWSVRVLPPFLSRKHLPAKLSKLRALEGQHPALVRGQGTEFDSLREYVVGDDVRSIDWRATARRSDVVVRTWRPERDRRVLIVLDTGRTSAGRVGTSPFPQPPPGGAPASPPNRNGASPFLRPDREGSSAYPQNGSGALVSRGEAGWPRLDWSMDAALLLAALATRAGDRVDFLAHDRAVRAWMSGASRTDSLAALVNVMAPIEPELVEADSASMVAAVLSRAKRRCLVVLLTDLNPAAMDEGLLPVLPQLASRHLVLVAAVSDPRVAEMASGRGTAELVYDAAAAEHLRGQRARLTALLRRQGCEVVDAVPDDLAPALADAYLSLKAAGRL</sequence>
<dbReference type="EMBL" id="JBHTCG010000031">
    <property type="protein sequence ID" value="MFC7386843.1"/>
    <property type="molecule type" value="Genomic_DNA"/>
</dbReference>
<dbReference type="Pfam" id="PF01882">
    <property type="entry name" value="DUF58"/>
    <property type="match status" value="2"/>
</dbReference>
<dbReference type="PANTHER" id="PTHR33608:SF3">
    <property type="entry name" value="SLR2013 PROTEIN"/>
    <property type="match status" value="1"/>
</dbReference>
<evidence type="ECO:0000259" key="3">
    <source>
        <dbReference type="Pfam" id="PF01882"/>
    </source>
</evidence>
<reference evidence="5" key="1">
    <citation type="journal article" date="2019" name="Int. J. Syst. Evol. Microbiol.">
        <title>The Global Catalogue of Microorganisms (GCM) 10K type strain sequencing project: providing services to taxonomists for standard genome sequencing and annotation.</title>
        <authorList>
            <consortium name="The Broad Institute Genomics Platform"/>
            <consortium name="The Broad Institute Genome Sequencing Center for Infectious Disease"/>
            <person name="Wu L."/>
            <person name="Ma J."/>
        </authorList>
    </citation>
    <scope>NUCLEOTIDE SEQUENCE [LARGE SCALE GENOMIC DNA]</scope>
    <source>
        <strain evidence="5">CECT 7649</strain>
    </source>
</reference>
<feature type="compositionally biased region" description="Pro residues" evidence="1">
    <location>
        <begin position="248"/>
        <end position="260"/>
    </location>
</feature>
<dbReference type="RefSeq" id="WP_380830561.1">
    <property type="nucleotide sequence ID" value="NZ_JBHTCG010000031.1"/>
</dbReference>
<name>A0ABW2PGL6_9ACTN</name>
<organism evidence="4 5">
    <name type="scientific">Sphaerisporangium rhizosphaerae</name>
    <dbReference type="NCBI Taxonomy" id="2269375"/>
    <lineage>
        <taxon>Bacteria</taxon>
        <taxon>Bacillati</taxon>
        <taxon>Actinomycetota</taxon>
        <taxon>Actinomycetes</taxon>
        <taxon>Streptosporangiales</taxon>
        <taxon>Streptosporangiaceae</taxon>
        <taxon>Sphaerisporangium</taxon>
    </lineage>
</organism>
<comment type="caution">
    <text evidence="4">The sequence shown here is derived from an EMBL/GenBank/DDBJ whole genome shotgun (WGS) entry which is preliminary data.</text>
</comment>
<evidence type="ECO:0000313" key="4">
    <source>
        <dbReference type="EMBL" id="MFC7386843.1"/>
    </source>
</evidence>
<keyword evidence="5" id="KW-1185">Reference proteome</keyword>
<dbReference type="PANTHER" id="PTHR33608">
    <property type="entry name" value="BLL2464 PROTEIN"/>
    <property type="match status" value="1"/>
</dbReference>
<feature type="domain" description="DUF58" evidence="3">
    <location>
        <begin position="193"/>
        <end position="236"/>
    </location>
</feature>
<dbReference type="Proteomes" id="UP001596496">
    <property type="component" value="Unassembled WGS sequence"/>
</dbReference>
<evidence type="ECO:0000313" key="5">
    <source>
        <dbReference type="Proteomes" id="UP001596496"/>
    </source>
</evidence>
<feature type="domain" description="DUF58" evidence="3">
    <location>
        <begin position="303"/>
        <end position="428"/>
    </location>
</feature>
<evidence type="ECO:0000256" key="1">
    <source>
        <dbReference type="SAM" id="MobiDB-lite"/>
    </source>
</evidence>
<feature type="transmembrane region" description="Helical" evidence="2">
    <location>
        <begin position="24"/>
        <end position="46"/>
    </location>
</feature>
<protein>
    <submittedName>
        <fullName evidence="4">DUF58 domain-containing protein</fullName>
    </submittedName>
</protein>
<evidence type="ECO:0000256" key="2">
    <source>
        <dbReference type="SAM" id="Phobius"/>
    </source>
</evidence>
<proteinExistence type="predicted"/>
<keyword evidence="2" id="KW-0472">Membrane</keyword>
<feature type="region of interest" description="Disordered" evidence="1">
    <location>
        <begin position="240"/>
        <end position="287"/>
    </location>
</feature>